<feature type="domain" description="DAGKc" evidence="9">
    <location>
        <begin position="47"/>
        <end position="132"/>
    </location>
</feature>
<dbReference type="InterPro" id="IPR001206">
    <property type="entry name" value="Diacylglycerol_kinase_cat_dom"/>
</dbReference>
<dbReference type="GO" id="GO:0005524">
    <property type="term" value="F:ATP binding"/>
    <property type="evidence" value="ECO:0007669"/>
    <property type="project" value="UniProtKB-KW"/>
</dbReference>
<keyword evidence="4" id="KW-0547">Nucleotide-binding</keyword>
<dbReference type="InterPro" id="IPR045540">
    <property type="entry name" value="YegS/DAGK_C"/>
</dbReference>
<dbReference type="EMBL" id="AEPY01000011">
    <property type="protein sequence ID" value="EFU79300.1"/>
    <property type="molecule type" value="Genomic_DNA"/>
</dbReference>
<protein>
    <submittedName>
        <fullName evidence="10">Lipid kinase, YegS/Rv2252/BmrU family</fullName>
        <ecNumber evidence="10">2.7.1.-</ecNumber>
    </submittedName>
</protein>
<evidence type="ECO:0000256" key="5">
    <source>
        <dbReference type="ARBA" id="ARBA00022777"/>
    </source>
</evidence>
<keyword evidence="6" id="KW-0067">ATP-binding</keyword>
<dbReference type="PANTHER" id="PTHR12358:SF106">
    <property type="entry name" value="LIPID KINASE YEGS"/>
    <property type="match status" value="1"/>
</dbReference>
<reference evidence="10 11" key="1">
    <citation type="submission" date="2010-12" db="EMBL/GenBank/DDBJ databases">
        <authorList>
            <person name="Muzny D."/>
            <person name="Qin X."/>
            <person name="Deng J."/>
            <person name="Jiang H."/>
            <person name="Liu Y."/>
            <person name="Qu J."/>
            <person name="Song X.-Z."/>
            <person name="Zhang L."/>
            <person name="Thornton R."/>
            <person name="Coyle M."/>
            <person name="Francisco L."/>
            <person name="Jackson L."/>
            <person name="Javaid M."/>
            <person name="Korchina V."/>
            <person name="Kovar C."/>
            <person name="Mata R."/>
            <person name="Mathew T."/>
            <person name="Ngo R."/>
            <person name="Nguyen L."/>
            <person name="Nguyen N."/>
            <person name="Okwuonu G."/>
            <person name="Ongeri F."/>
            <person name="Pham C."/>
            <person name="Simmons D."/>
            <person name="Wilczek-Boney K."/>
            <person name="Hale W."/>
            <person name="Jakkamsetti A."/>
            <person name="Pham P."/>
            <person name="Ruth R."/>
            <person name="San Lucas F."/>
            <person name="Warren J."/>
            <person name="Zhang J."/>
            <person name="Zhao Z."/>
            <person name="Zhou C."/>
            <person name="Zhu D."/>
            <person name="Lee S."/>
            <person name="Bess C."/>
            <person name="Blankenburg K."/>
            <person name="Forbes L."/>
            <person name="Fu Q."/>
            <person name="Gubbala S."/>
            <person name="Hirani K."/>
            <person name="Jayaseelan J.C."/>
            <person name="Lara F."/>
            <person name="Munidasa M."/>
            <person name="Palculict T."/>
            <person name="Patil S."/>
            <person name="Pu L.-L."/>
            <person name="Saada N."/>
            <person name="Tang L."/>
            <person name="Weissenberger G."/>
            <person name="Zhu Y."/>
            <person name="Hemphill L."/>
            <person name="Shang Y."/>
            <person name="Youmans B."/>
            <person name="Ayvaz T."/>
            <person name="Ross M."/>
            <person name="Santibanez J."/>
            <person name="Aqrawi P."/>
            <person name="Gross S."/>
            <person name="Joshi V."/>
            <person name="Fowler G."/>
            <person name="Nazareth L."/>
            <person name="Reid J."/>
            <person name="Worley K."/>
            <person name="Petrosino J."/>
            <person name="Highlander S."/>
            <person name="Gibbs R."/>
        </authorList>
    </citation>
    <scope>NUCLEOTIDE SEQUENCE [LARGE SCALE GENOMIC DNA]</scope>
    <source>
        <strain evidence="10 11">ATCC 51333</strain>
    </source>
</reference>
<dbReference type="Gene3D" id="3.40.50.10330">
    <property type="entry name" value="Probable inorganic polyphosphate/atp-NAD kinase, domain 1"/>
    <property type="match status" value="1"/>
</dbReference>
<evidence type="ECO:0000256" key="3">
    <source>
        <dbReference type="ARBA" id="ARBA00022679"/>
    </source>
</evidence>
<dbReference type="SUPFAM" id="SSF111331">
    <property type="entry name" value="NAD kinase/diacylglycerol kinase-like"/>
    <property type="match status" value="1"/>
</dbReference>
<dbReference type="PANTHER" id="PTHR12358">
    <property type="entry name" value="SPHINGOSINE KINASE"/>
    <property type="match status" value="1"/>
</dbReference>
<comment type="similarity">
    <text evidence="2">Belongs to the diacylglycerol/lipid kinase family.</text>
</comment>
<evidence type="ECO:0000256" key="8">
    <source>
        <dbReference type="ARBA" id="ARBA00023264"/>
    </source>
</evidence>
<dbReference type="HOGENOM" id="CLU_045532_2_2_11"/>
<dbReference type="InterPro" id="IPR016064">
    <property type="entry name" value="NAD/diacylglycerol_kinase_sf"/>
</dbReference>
<evidence type="ECO:0000313" key="11">
    <source>
        <dbReference type="Proteomes" id="UP000005573"/>
    </source>
</evidence>
<dbReference type="InterPro" id="IPR017438">
    <property type="entry name" value="ATP-NAD_kinase_N"/>
</dbReference>
<dbReference type="Pfam" id="PF19279">
    <property type="entry name" value="YegS_C"/>
    <property type="match status" value="1"/>
</dbReference>
<evidence type="ECO:0000256" key="6">
    <source>
        <dbReference type="ARBA" id="ARBA00022840"/>
    </source>
</evidence>
<evidence type="ECO:0000259" key="9">
    <source>
        <dbReference type="PROSITE" id="PS50146"/>
    </source>
</evidence>
<evidence type="ECO:0000256" key="1">
    <source>
        <dbReference type="ARBA" id="ARBA00001946"/>
    </source>
</evidence>
<proteinExistence type="inferred from homology"/>
<keyword evidence="5 10" id="KW-0418">Kinase</keyword>
<name>E6M020_9ACTO</name>
<organism evidence="10 11">
    <name type="scientific">Mobiluncus curtisii ATCC 51333</name>
    <dbReference type="NCBI Taxonomy" id="887326"/>
    <lineage>
        <taxon>Bacteria</taxon>
        <taxon>Bacillati</taxon>
        <taxon>Actinomycetota</taxon>
        <taxon>Actinomycetes</taxon>
        <taxon>Actinomycetales</taxon>
        <taxon>Actinomycetaceae</taxon>
        <taxon>Mobiluncus</taxon>
    </lineage>
</organism>
<dbReference type="GO" id="GO:0008654">
    <property type="term" value="P:phospholipid biosynthetic process"/>
    <property type="evidence" value="ECO:0007669"/>
    <property type="project" value="UniProtKB-KW"/>
</dbReference>
<evidence type="ECO:0000256" key="7">
    <source>
        <dbReference type="ARBA" id="ARBA00023209"/>
    </source>
</evidence>
<dbReference type="GO" id="GO:0005886">
    <property type="term" value="C:plasma membrane"/>
    <property type="evidence" value="ECO:0007669"/>
    <property type="project" value="TreeGrafter"/>
</dbReference>
<dbReference type="PROSITE" id="PS50146">
    <property type="entry name" value="DAGK"/>
    <property type="match status" value="1"/>
</dbReference>
<evidence type="ECO:0000256" key="4">
    <source>
        <dbReference type="ARBA" id="ARBA00022741"/>
    </source>
</evidence>
<dbReference type="Gene3D" id="2.60.200.40">
    <property type="match status" value="1"/>
</dbReference>
<sequence length="313" mass="34532">MELKLRQVVTIYNPVKVGDEDEFKTSLSAVAQQHGFVVKYLTTSVDDPGFAMAAQARKLQPDLVIAAGGDGTVRVVSTEMRHSEIPVAVLPAGTTNLLARNLNVPLDMKAAMELAFTGQQVSMDIVKVHNENSRKPWYFTGMAGIGIDAEVMHHVDEGLKKVVGPVAYVMSFFKQVNNSVQRCRFRIDGKQVLKRNVIIFMVGNTSQLTGGIQLFPEATPFDGSLDLLIGAPQGVSGWWRVVKNVVLRLGRRSTLEYFSGKRFEVLLHKPAVWEMDGDPEAAARHWVFQVVPQAITVVAGEPGPLARIRSRIR</sequence>
<dbReference type="Pfam" id="PF00781">
    <property type="entry name" value="DAGK_cat"/>
    <property type="match status" value="1"/>
</dbReference>
<evidence type="ECO:0000256" key="2">
    <source>
        <dbReference type="ARBA" id="ARBA00005983"/>
    </source>
</evidence>
<dbReference type="AlphaFoldDB" id="E6M020"/>
<dbReference type="EC" id="2.7.1.-" evidence="10"/>
<gene>
    <name evidence="10" type="ORF">HMPREF0388_1403</name>
</gene>
<keyword evidence="7" id="KW-0443">Lipid metabolism</keyword>
<dbReference type="Proteomes" id="UP000005573">
    <property type="component" value="Unassembled WGS sequence"/>
</dbReference>
<keyword evidence="7" id="KW-0444">Lipid biosynthesis</keyword>
<keyword evidence="7" id="KW-0594">Phospholipid biosynthesis</keyword>
<comment type="caution">
    <text evidence="10">The sequence shown here is derived from an EMBL/GenBank/DDBJ whole genome shotgun (WGS) entry which is preliminary data.</text>
</comment>
<keyword evidence="3 10" id="KW-0808">Transferase</keyword>
<evidence type="ECO:0000313" key="10">
    <source>
        <dbReference type="EMBL" id="EFU79300.1"/>
    </source>
</evidence>
<keyword evidence="8" id="KW-1208">Phospholipid metabolism</keyword>
<comment type="cofactor">
    <cofactor evidence="1">
        <name>Mg(2+)</name>
        <dbReference type="ChEBI" id="CHEBI:18420"/>
    </cofactor>
</comment>
<dbReference type="InterPro" id="IPR050187">
    <property type="entry name" value="Lipid_Phosphate_FormReg"/>
</dbReference>
<dbReference type="RefSeq" id="WP_004009803.1">
    <property type="nucleotide sequence ID" value="NZ_GL622340.1"/>
</dbReference>
<dbReference type="GO" id="GO:0016301">
    <property type="term" value="F:kinase activity"/>
    <property type="evidence" value="ECO:0007669"/>
    <property type="project" value="UniProtKB-KW"/>
</dbReference>
<accession>E6M020</accession>
<dbReference type="SMART" id="SM00046">
    <property type="entry name" value="DAGKc"/>
    <property type="match status" value="1"/>
</dbReference>